<accession>A0A1G7I5Y9</accession>
<reference evidence="4 5" key="1">
    <citation type="submission" date="2016-10" db="EMBL/GenBank/DDBJ databases">
        <authorList>
            <person name="de Groot N.N."/>
        </authorList>
    </citation>
    <scope>NUCLEOTIDE SEQUENCE [LARGE SCALE GENOMIC DNA]</scope>
    <source>
        <strain evidence="4 5">DSM 23421</strain>
    </source>
</reference>
<dbReference type="SUPFAM" id="SSF55174">
    <property type="entry name" value="Alpha-L RNA-binding motif"/>
    <property type="match status" value="1"/>
</dbReference>
<evidence type="ECO:0000256" key="2">
    <source>
        <dbReference type="SAM" id="MobiDB-lite"/>
    </source>
</evidence>
<feature type="compositionally biased region" description="Basic residues" evidence="2">
    <location>
        <begin position="122"/>
        <end position="137"/>
    </location>
</feature>
<gene>
    <name evidence="4" type="ORF">SAMN05421636_11117</name>
</gene>
<dbReference type="Pfam" id="PF01479">
    <property type="entry name" value="S4"/>
    <property type="match status" value="1"/>
</dbReference>
<dbReference type="InterPro" id="IPR036986">
    <property type="entry name" value="S4_RNA-bd_sf"/>
</dbReference>
<feature type="region of interest" description="Disordered" evidence="2">
    <location>
        <begin position="114"/>
        <end position="155"/>
    </location>
</feature>
<dbReference type="SMART" id="SM00363">
    <property type="entry name" value="S4"/>
    <property type="match status" value="1"/>
</dbReference>
<dbReference type="STRING" id="641691.SAMN05421636_11117"/>
<dbReference type="EMBL" id="FNAO01000011">
    <property type="protein sequence ID" value="SDF07759.1"/>
    <property type="molecule type" value="Genomic_DNA"/>
</dbReference>
<dbReference type="GO" id="GO:0003723">
    <property type="term" value="F:RNA binding"/>
    <property type="evidence" value="ECO:0007669"/>
    <property type="project" value="UniProtKB-KW"/>
</dbReference>
<dbReference type="Gene3D" id="3.10.290.10">
    <property type="entry name" value="RNA-binding S4 domain"/>
    <property type="match status" value="1"/>
</dbReference>
<dbReference type="InterPro" id="IPR002942">
    <property type="entry name" value="S4_RNA-bd"/>
</dbReference>
<feature type="domain" description="RNA-binding S4" evidence="3">
    <location>
        <begin position="28"/>
        <end position="91"/>
    </location>
</feature>
<evidence type="ECO:0000313" key="4">
    <source>
        <dbReference type="EMBL" id="SDF07759.1"/>
    </source>
</evidence>
<organism evidence="4 5">
    <name type="scientific">Pricia antarctica</name>
    <dbReference type="NCBI Taxonomy" id="641691"/>
    <lineage>
        <taxon>Bacteria</taxon>
        <taxon>Pseudomonadati</taxon>
        <taxon>Bacteroidota</taxon>
        <taxon>Flavobacteriia</taxon>
        <taxon>Flavobacteriales</taxon>
        <taxon>Flavobacteriaceae</taxon>
        <taxon>Pricia</taxon>
    </lineage>
</organism>
<keyword evidence="4" id="KW-0346">Stress response</keyword>
<evidence type="ECO:0000256" key="1">
    <source>
        <dbReference type="PROSITE-ProRule" id="PRU00182"/>
    </source>
</evidence>
<name>A0A1G7I5Y9_9FLAO</name>
<keyword evidence="1" id="KW-0694">RNA-binding</keyword>
<dbReference type="Proteomes" id="UP000199109">
    <property type="component" value="Unassembled WGS sequence"/>
</dbReference>
<protein>
    <submittedName>
        <fullName evidence="4">Heat shock protein Hsp15</fullName>
    </submittedName>
</protein>
<dbReference type="AlphaFoldDB" id="A0A1G7I5Y9"/>
<sequence>MHSFLKAARYNFPLLLSVSLTKNFSYIMRIDKYLWHIRYFKTRSIASTACKKGQVKINDQVAKPSREVFNLDKIIVRKNQIDLQLTVLDIPANRVGAKLVDMYRKDTTPKEAYEHGELLKKAKEHYRKQGTGRPTKKDRRDIEGYLDGELPSNTP</sequence>
<dbReference type="PROSITE" id="PS50889">
    <property type="entry name" value="S4"/>
    <property type="match status" value="1"/>
</dbReference>
<proteinExistence type="predicted"/>
<dbReference type="CDD" id="cd00165">
    <property type="entry name" value="S4"/>
    <property type="match status" value="1"/>
</dbReference>
<evidence type="ECO:0000259" key="3">
    <source>
        <dbReference type="SMART" id="SM00363"/>
    </source>
</evidence>
<evidence type="ECO:0000313" key="5">
    <source>
        <dbReference type="Proteomes" id="UP000199109"/>
    </source>
</evidence>
<keyword evidence="5" id="KW-1185">Reference proteome</keyword>